<feature type="region of interest" description="Disordered" evidence="1">
    <location>
        <begin position="480"/>
        <end position="538"/>
    </location>
</feature>
<dbReference type="GO" id="GO:0061188">
    <property type="term" value="P:negative regulation of rDNA heterochromatin formation"/>
    <property type="evidence" value="ECO:0007669"/>
    <property type="project" value="TreeGrafter"/>
</dbReference>
<reference evidence="2" key="1">
    <citation type="submission" date="2020-01" db="EMBL/GenBank/DDBJ databases">
        <title>Genome Sequencing of Three Apophysomyces-Like Fungal Strains Confirms a Novel Fungal Genus in the Mucoromycota with divergent Burkholderia-like Endosymbiotic Bacteria.</title>
        <authorList>
            <person name="Stajich J.E."/>
            <person name="Macias A.M."/>
            <person name="Carter-House D."/>
            <person name="Lovett B."/>
            <person name="Kasson L.R."/>
            <person name="Berry K."/>
            <person name="Grigoriev I."/>
            <person name="Chang Y."/>
            <person name="Spatafora J."/>
            <person name="Kasson M.T."/>
        </authorList>
    </citation>
    <scope>NUCLEOTIDE SEQUENCE</scope>
    <source>
        <strain evidence="2">NRRL A-21654</strain>
    </source>
</reference>
<feature type="compositionally biased region" description="Basic and acidic residues" evidence="1">
    <location>
        <begin position="430"/>
        <end position="453"/>
    </location>
</feature>
<protein>
    <recommendedName>
        <fullName evidence="4">Zinc finger PHD-type domain-containing protein</fullName>
    </recommendedName>
</protein>
<feature type="compositionally biased region" description="Polar residues" evidence="1">
    <location>
        <begin position="239"/>
        <end position="249"/>
    </location>
</feature>
<name>A0A8H7BWA8_9FUNG</name>
<dbReference type="InterPro" id="IPR053051">
    <property type="entry name" value="HDAC_complex_subunit"/>
</dbReference>
<dbReference type="PANTHER" id="PTHR47793">
    <property type="entry name" value="HISTONE DEACETYLASE COMPLEX SUBUNIT CTI6"/>
    <property type="match status" value="1"/>
</dbReference>
<dbReference type="GO" id="GO:0061186">
    <property type="term" value="P:negative regulation of silent mating-type cassette heterochromatin formation"/>
    <property type="evidence" value="ECO:0007669"/>
    <property type="project" value="TreeGrafter"/>
</dbReference>
<dbReference type="OrthoDB" id="79252at2759"/>
<feature type="compositionally biased region" description="Polar residues" evidence="1">
    <location>
        <begin position="109"/>
        <end position="121"/>
    </location>
</feature>
<comment type="caution">
    <text evidence="2">The sequence shown here is derived from an EMBL/GenBank/DDBJ whole genome shotgun (WGS) entry which is preliminary data.</text>
</comment>
<dbReference type="AlphaFoldDB" id="A0A8H7BWA8"/>
<feature type="region of interest" description="Disordered" evidence="1">
    <location>
        <begin position="378"/>
        <end position="460"/>
    </location>
</feature>
<feature type="compositionally biased region" description="Basic residues" evidence="1">
    <location>
        <begin position="183"/>
        <end position="192"/>
    </location>
</feature>
<feature type="region of interest" description="Disordered" evidence="1">
    <location>
        <begin position="47"/>
        <end position="84"/>
    </location>
</feature>
<accession>A0A8H7BWA8</accession>
<dbReference type="GO" id="GO:0070210">
    <property type="term" value="C:Rpd3L-Expanded complex"/>
    <property type="evidence" value="ECO:0007669"/>
    <property type="project" value="TreeGrafter"/>
</dbReference>
<feature type="region of interest" description="Disordered" evidence="1">
    <location>
        <begin position="100"/>
        <end position="254"/>
    </location>
</feature>
<sequence length="538" mass="59877">MLDNVGLMVQCDKCEVWQHCECMGLEEQDIPDQYYCEQCKPENHTALRSAHGRTRRSYSSAGQIGSTGDKKAPKKRMTLNSREASMSLEDVLAARTALENATRPYQPAESISSPTSPTGKNQKGKLEFKERGENELDQSLEDEKEEGRQPAISSTVSSVVHEESVETTKDDERDCESENSKPAKSRRTQNGRRKMDEGNNGDQQTPNGRQVKRARNPTNNRRANSTGSRRGQVTKPRSRTSTPQPSEPNQPCADICSTIFDHFSKAARESSPPARVRYPSARMSISEMNKRAKQILEYISSVQVEMASKDGERIERAKIHNITETLPEKMNGQCYRVDEMVPSLTMNSAKPEIAEVQMTDSPMEDVEELGKRSLAVNGAASAEELGTKSKKSNQRPNPIQIPDCADHHSPSSSLSSASTIPLDPASPRCDPLDTERSVAEEAIERMKTEEPHGGKPMNEQTSLDIMDMLTRELIKFQRRFGSGSYSAQGHRRARSRDVCVNGDSLNENHEGRAMRSREASSNDSNFQSLSEKQTAHVS</sequence>
<feature type="compositionally biased region" description="Basic and acidic residues" evidence="1">
    <location>
        <begin position="124"/>
        <end position="134"/>
    </location>
</feature>
<proteinExistence type="predicted"/>
<dbReference type="GO" id="GO:0033698">
    <property type="term" value="C:Rpd3L complex"/>
    <property type="evidence" value="ECO:0007669"/>
    <property type="project" value="TreeGrafter"/>
</dbReference>
<dbReference type="PANTHER" id="PTHR47793:SF1">
    <property type="entry name" value="HISTONE DEACETYLASE COMPLEX SUBUNIT CTI6"/>
    <property type="match status" value="1"/>
</dbReference>
<evidence type="ECO:0000313" key="2">
    <source>
        <dbReference type="EMBL" id="KAF7732551.1"/>
    </source>
</evidence>
<evidence type="ECO:0000313" key="3">
    <source>
        <dbReference type="Proteomes" id="UP000605846"/>
    </source>
</evidence>
<dbReference type="SUPFAM" id="SSF57903">
    <property type="entry name" value="FYVE/PHD zinc finger"/>
    <property type="match status" value="1"/>
</dbReference>
<feature type="compositionally biased region" description="Polar residues" evidence="1">
    <location>
        <begin position="521"/>
        <end position="538"/>
    </location>
</feature>
<feature type="compositionally biased region" description="Basic and acidic residues" evidence="1">
    <location>
        <begin position="160"/>
        <end position="181"/>
    </location>
</feature>
<evidence type="ECO:0000256" key="1">
    <source>
        <dbReference type="SAM" id="MobiDB-lite"/>
    </source>
</evidence>
<dbReference type="InterPro" id="IPR011011">
    <property type="entry name" value="Znf_FYVE_PHD"/>
</dbReference>
<feature type="compositionally biased region" description="Polar residues" evidence="1">
    <location>
        <begin position="57"/>
        <end position="66"/>
    </location>
</feature>
<dbReference type="Proteomes" id="UP000605846">
    <property type="component" value="Unassembled WGS sequence"/>
</dbReference>
<evidence type="ECO:0008006" key="4">
    <source>
        <dbReference type="Google" id="ProtNLM"/>
    </source>
</evidence>
<feature type="compositionally biased region" description="Acidic residues" evidence="1">
    <location>
        <begin position="135"/>
        <end position="144"/>
    </location>
</feature>
<dbReference type="Pfam" id="PF20826">
    <property type="entry name" value="PHD_5"/>
    <property type="match status" value="1"/>
</dbReference>
<keyword evidence="3" id="KW-1185">Reference proteome</keyword>
<dbReference type="Gene3D" id="3.30.40.10">
    <property type="entry name" value="Zinc/RING finger domain, C3HC4 (zinc finger)"/>
    <property type="match status" value="1"/>
</dbReference>
<dbReference type="EMBL" id="JABAYA010000002">
    <property type="protein sequence ID" value="KAF7732551.1"/>
    <property type="molecule type" value="Genomic_DNA"/>
</dbReference>
<gene>
    <name evidence="2" type="ORF">EC973_003298</name>
</gene>
<dbReference type="InterPro" id="IPR013083">
    <property type="entry name" value="Znf_RING/FYVE/PHD"/>
</dbReference>
<organism evidence="2 3">
    <name type="scientific">Apophysomyces ossiformis</name>
    <dbReference type="NCBI Taxonomy" id="679940"/>
    <lineage>
        <taxon>Eukaryota</taxon>
        <taxon>Fungi</taxon>
        <taxon>Fungi incertae sedis</taxon>
        <taxon>Mucoromycota</taxon>
        <taxon>Mucoromycotina</taxon>
        <taxon>Mucoromycetes</taxon>
        <taxon>Mucorales</taxon>
        <taxon>Mucorineae</taxon>
        <taxon>Mucoraceae</taxon>
        <taxon>Apophysomyces</taxon>
    </lineage>
</organism>
<feature type="compositionally biased region" description="Basic and acidic residues" evidence="1">
    <location>
        <begin position="506"/>
        <end position="520"/>
    </location>
</feature>